<keyword evidence="8" id="KW-0186">Copper</keyword>
<proteinExistence type="inferred from homology"/>
<keyword evidence="9" id="KW-0472">Membrane</keyword>
<evidence type="ECO:0000256" key="1">
    <source>
        <dbReference type="ARBA" id="ARBA00004007"/>
    </source>
</evidence>
<evidence type="ECO:0000256" key="4">
    <source>
        <dbReference type="ARBA" id="ARBA00015384"/>
    </source>
</evidence>
<gene>
    <name evidence="11" type="primary">ctaG</name>
    <name evidence="11" type="ORF">HCTETAUR1_014</name>
</gene>
<dbReference type="GO" id="GO:0005886">
    <property type="term" value="C:plasma membrane"/>
    <property type="evidence" value="ECO:0007669"/>
    <property type="project" value="UniProtKB-SubCell"/>
</dbReference>
<protein>
    <recommendedName>
        <fullName evidence="4">Cytochrome c oxidase assembly protein CtaG</fullName>
    </recommendedName>
</protein>
<dbReference type="PIRSF" id="PIRSF005413">
    <property type="entry name" value="COX11"/>
    <property type="match status" value="1"/>
</dbReference>
<evidence type="ECO:0000256" key="5">
    <source>
        <dbReference type="ARBA" id="ARBA00022692"/>
    </source>
</evidence>
<dbReference type="NCBIfam" id="NF003465">
    <property type="entry name" value="PRK05089.1"/>
    <property type="match status" value="1"/>
</dbReference>
<dbReference type="AlphaFoldDB" id="A0A097GZT5"/>
<dbReference type="InterPro" id="IPR007533">
    <property type="entry name" value="Cyt_c_oxidase_assmbl_CtaG"/>
</dbReference>
<comment type="function">
    <text evidence="1">Exerts its effect at some terminal stage of cytochrome c oxidase synthesis, probably by being involved in the insertion of the copper B into subunit I.</text>
</comment>
<evidence type="ECO:0000256" key="10">
    <source>
        <dbReference type="SAM" id="SignalP"/>
    </source>
</evidence>
<dbReference type="SUPFAM" id="SSF110111">
    <property type="entry name" value="Ctag/Cox11"/>
    <property type="match status" value="1"/>
</dbReference>
<dbReference type="GO" id="GO:0005507">
    <property type="term" value="F:copper ion binding"/>
    <property type="evidence" value="ECO:0007669"/>
    <property type="project" value="InterPro"/>
</dbReference>
<evidence type="ECO:0000256" key="9">
    <source>
        <dbReference type="ARBA" id="ARBA00023136"/>
    </source>
</evidence>
<evidence type="ECO:0000256" key="6">
    <source>
        <dbReference type="ARBA" id="ARBA00022968"/>
    </source>
</evidence>
<dbReference type="EMBL" id="KJ939343">
    <property type="protein sequence ID" value="AIT41420.1"/>
    <property type="molecule type" value="Genomic_DNA"/>
</dbReference>
<dbReference type="PANTHER" id="PTHR21320">
    <property type="entry name" value="CYTOCHROME C OXIDASE ASSEMBLY PROTEIN COX11-RELATED"/>
    <property type="match status" value="1"/>
</dbReference>
<keyword evidence="10" id="KW-0732">Signal</keyword>
<organism evidence="11">
    <name type="scientific">Candidatus Hodgkinia cicadicola</name>
    <dbReference type="NCBI Taxonomy" id="573658"/>
    <lineage>
        <taxon>Bacteria</taxon>
        <taxon>Pseudomonadati</taxon>
        <taxon>Pseudomonadota</taxon>
        <taxon>Alphaproteobacteria</taxon>
        <taxon>Hyphomicrobiales</taxon>
        <taxon>Candidatus Hodgkinia</taxon>
    </lineage>
</organism>
<dbReference type="Gene3D" id="2.60.370.10">
    <property type="entry name" value="Ctag/Cox11"/>
    <property type="match status" value="1"/>
</dbReference>
<feature type="signal peptide" evidence="10">
    <location>
        <begin position="1"/>
        <end position="30"/>
    </location>
</feature>
<evidence type="ECO:0000313" key="11">
    <source>
        <dbReference type="EMBL" id="AIT41420.1"/>
    </source>
</evidence>
<feature type="chain" id="PRO_5001930590" description="Cytochrome c oxidase assembly protein CtaG" evidence="10">
    <location>
        <begin position="31"/>
        <end position="176"/>
    </location>
</feature>
<evidence type="ECO:0000256" key="2">
    <source>
        <dbReference type="ARBA" id="ARBA00004382"/>
    </source>
</evidence>
<dbReference type="Pfam" id="PF04442">
    <property type="entry name" value="CtaG_Cox11"/>
    <property type="match status" value="1"/>
</dbReference>
<evidence type="ECO:0000256" key="7">
    <source>
        <dbReference type="ARBA" id="ARBA00022989"/>
    </source>
</evidence>
<dbReference type="InterPro" id="IPR023471">
    <property type="entry name" value="CtaG/Cox11_dom_sf"/>
</dbReference>
<dbReference type="PANTHER" id="PTHR21320:SF3">
    <property type="entry name" value="CYTOCHROME C OXIDASE ASSEMBLY PROTEIN COX11, MITOCHONDRIAL-RELATED"/>
    <property type="match status" value="1"/>
</dbReference>
<evidence type="ECO:0000256" key="3">
    <source>
        <dbReference type="ARBA" id="ARBA00009620"/>
    </source>
</evidence>
<sequence length="176" mass="19556">MKLKLSEIKSVLLMCLCAISVMTTASYCCAMTYKQFCSKTGYAGTTKRAAGYNSSLNDSKIKVRFVANAAEDLPWLFKPNTTEVYVYPGEVIKTSYSAKNLASRSSAGEATYNITPHNMGKHFTKVQCFCFTKISIKPLEEIMLPLVFYIDSKVNTDESANRVKAITLTYTLAPTF</sequence>
<keyword evidence="6" id="KW-0735">Signal-anchor</keyword>
<comment type="similarity">
    <text evidence="3">Belongs to the COX11/CtaG family.</text>
</comment>
<accession>A0A097GZT5</accession>
<evidence type="ECO:0000256" key="8">
    <source>
        <dbReference type="ARBA" id="ARBA00023008"/>
    </source>
</evidence>
<comment type="subcellular location">
    <subcellularLocation>
        <location evidence="2">Cell inner membrane</location>
        <topology evidence="2">Single-pass type II membrane protein</topology>
        <orientation evidence="2">Periplasmic side</orientation>
    </subcellularLocation>
</comment>
<keyword evidence="5" id="KW-0812">Transmembrane</keyword>
<name>A0A097GZT5_9HYPH</name>
<reference evidence="11" key="1">
    <citation type="journal article" date="2014" name="Cell">
        <title>Sympatric speciation in a bacterial endosymbiont results in two genomes with the functionality of one.</title>
        <authorList>
            <person name="Van Leuven J.T."/>
            <person name="Meister R.C."/>
            <person name="Simon C."/>
            <person name="McCutcheon J.P."/>
        </authorList>
    </citation>
    <scope>NUCLEOTIDE SEQUENCE</scope>
    <source>
        <strain evidence="11">TETAUR1a</strain>
    </source>
</reference>
<keyword evidence="7" id="KW-1133">Transmembrane helix</keyword>